<comment type="caution">
    <text evidence="2">The sequence shown here is derived from an EMBL/GenBank/DDBJ whole genome shotgun (WGS) entry which is preliminary data.</text>
</comment>
<evidence type="ECO:0000313" key="2">
    <source>
        <dbReference type="EMBL" id="KNE92501.1"/>
    </source>
</evidence>
<reference evidence="3" key="1">
    <citation type="submission" date="2014-03" db="EMBL/GenBank/DDBJ databases">
        <title>The Genome Sequence of Puccinia striiformis f. sp. tritici PST-78.</title>
        <authorList>
            <consortium name="The Broad Institute Genome Sequencing Platform"/>
            <person name="Cuomo C."/>
            <person name="Hulbert S."/>
            <person name="Chen X."/>
            <person name="Walker B."/>
            <person name="Young S.K."/>
            <person name="Zeng Q."/>
            <person name="Gargeya S."/>
            <person name="Fitzgerald M."/>
            <person name="Haas B."/>
            <person name="Abouelleil A."/>
            <person name="Alvarado L."/>
            <person name="Arachchi H.M."/>
            <person name="Berlin A.M."/>
            <person name="Chapman S.B."/>
            <person name="Goldberg J."/>
            <person name="Griggs A."/>
            <person name="Gujja S."/>
            <person name="Hansen M."/>
            <person name="Howarth C."/>
            <person name="Imamovic A."/>
            <person name="Larimer J."/>
            <person name="McCowan C."/>
            <person name="Montmayeur A."/>
            <person name="Murphy C."/>
            <person name="Neiman D."/>
            <person name="Pearson M."/>
            <person name="Priest M."/>
            <person name="Roberts A."/>
            <person name="Saif S."/>
            <person name="Shea T."/>
            <person name="Sisk P."/>
            <person name="Sykes S."/>
            <person name="Wortman J."/>
            <person name="Nusbaum C."/>
            <person name="Birren B."/>
        </authorList>
    </citation>
    <scope>NUCLEOTIDE SEQUENCE [LARGE SCALE GENOMIC DNA]</scope>
    <source>
        <strain evidence="3">race PST-78</strain>
    </source>
</reference>
<sequence length="128" mass="13985">MALDVKCWANSPKFISIIPSEPHLSGAAYESARHSRMKPYNCPQMVKGTKTPKGSTGKGIISSVATPQSISVPCGLGLQKSGSVEDYESFVDFLKRKKAIDLISDQDAFIRDQLDVEKLKGMQDATHK</sequence>
<evidence type="ECO:0000256" key="1">
    <source>
        <dbReference type="SAM" id="MobiDB-lite"/>
    </source>
</evidence>
<name>A0A0L0V007_9BASI</name>
<dbReference type="AlphaFoldDB" id="A0A0L0V007"/>
<dbReference type="Proteomes" id="UP000054564">
    <property type="component" value="Unassembled WGS sequence"/>
</dbReference>
<proteinExistence type="predicted"/>
<organism evidence="2 3">
    <name type="scientific">Puccinia striiformis f. sp. tritici PST-78</name>
    <dbReference type="NCBI Taxonomy" id="1165861"/>
    <lineage>
        <taxon>Eukaryota</taxon>
        <taxon>Fungi</taxon>
        <taxon>Dikarya</taxon>
        <taxon>Basidiomycota</taxon>
        <taxon>Pucciniomycotina</taxon>
        <taxon>Pucciniomycetes</taxon>
        <taxon>Pucciniales</taxon>
        <taxon>Pucciniaceae</taxon>
        <taxon>Puccinia</taxon>
    </lineage>
</organism>
<gene>
    <name evidence="2" type="ORF">PSTG_14102</name>
</gene>
<protein>
    <submittedName>
        <fullName evidence="2">Uncharacterized protein</fullName>
    </submittedName>
</protein>
<accession>A0A0L0V007</accession>
<evidence type="ECO:0000313" key="3">
    <source>
        <dbReference type="Proteomes" id="UP000054564"/>
    </source>
</evidence>
<feature type="compositionally biased region" description="Low complexity" evidence="1">
    <location>
        <begin position="47"/>
        <end position="59"/>
    </location>
</feature>
<dbReference type="EMBL" id="AJIL01000162">
    <property type="protein sequence ID" value="KNE92501.1"/>
    <property type="molecule type" value="Genomic_DNA"/>
</dbReference>
<dbReference type="OrthoDB" id="2510591at2759"/>
<keyword evidence="3" id="KW-1185">Reference proteome</keyword>
<feature type="region of interest" description="Disordered" evidence="1">
    <location>
        <begin position="40"/>
        <end position="59"/>
    </location>
</feature>